<keyword evidence="5 9" id="KW-0472">Membrane</keyword>
<dbReference type="InterPro" id="IPR050448">
    <property type="entry name" value="OpgB/LTA_synthase_biosynth"/>
</dbReference>
<reference evidence="11 12" key="1">
    <citation type="submission" date="2016-10" db="EMBL/GenBank/DDBJ databases">
        <authorList>
            <person name="de Groot N.N."/>
        </authorList>
    </citation>
    <scope>NUCLEOTIDE SEQUENCE [LARGE SCALE GENOMIC DNA]</scope>
    <source>
        <strain evidence="11 12">DSM 19012</strain>
    </source>
</reference>
<dbReference type="InterPro" id="IPR017850">
    <property type="entry name" value="Alkaline_phosphatase_core_sf"/>
</dbReference>
<gene>
    <name evidence="11" type="ORF">SAMN05444380_10450</name>
</gene>
<dbReference type="GO" id="GO:0005886">
    <property type="term" value="C:plasma membrane"/>
    <property type="evidence" value="ECO:0007669"/>
    <property type="project" value="UniProtKB-SubCell"/>
</dbReference>
<keyword evidence="7" id="KW-0479">Metal-binding</keyword>
<dbReference type="STRING" id="385682.SAMN05444380_10450"/>
<keyword evidence="3 9" id="KW-0812">Transmembrane</keyword>
<feature type="binding site" evidence="8">
    <location>
        <position position="286"/>
    </location>
    <ligand>
        <name>Mn(2+)</name>
        <dbReference type="ChEBI" id="CHEBI:29035"/>
    </ligand>
</feature>
<sequence length="655" mass="76228">MKHSKEGNEYFILLFRFGLIMLLYTICRLAFYFFNSDLFENLSFQTFKRILYGGLRFDLSAVLYINSLYLLLYLIPFKIKFRIGYQNFLKWLFIVTNAIGLAANVSDIIYYRFTLKRTTASVFKIFSHEENLLLLWGRFLVDYWYATLLWLVLIGVMVWGYSRFKPRPMGFRNRWQYSMVGILFLAIIGGLTIGGMRGGFRHSTRPINISNAAQYVERPEEIPIVLNTPFAILRTFDKSTFQEVKYFSSEELDSIFSPVHYPKRSASFNQHIIQEKRPNIVLIILESFGREHIGALNKNLEDGNYKGYTPFLDSLIAQSWAFNRAYANGRKSIDALPSIVASVPSLVQPYIVSEYANNRINGMAHLLKKIGYETAFYHGAPNGSMGFLAFTKMAGYDQYLGKNEFNNDGEFDGIWGIWDEPFFQFFAQDMNRLNEPFFTTIFSLSSHHPFKVPEKYEGVFPEGPLPLHKCMGYTDMALRRFFESAAKAPWFKNTLFIITADHCTIPFHEEYKTPVESFAIPILFYKPDEIEPRMDNSLAQQTDILPTVMSFIDYPYPFVAFGNDLWSAKNNKRFVINYFNESFQFLYENYALYFDGKNVTGIYDLEHDPLQKHNLIGQVDKPSAEKLLKAVIQQYISRMINDRLAWNVEGNKHDH</sequence>
<accession>A0A1I1WCQ4</accession>
<name>A0A1I1WCQ4_9BACT</name>
<feature type="transmembrane region" description="Helical" evidence="9">
    <location>
        <begin position="12"/>
        <end position="34"/>
    </location>
</feature>
<dbReference type="InterPro" id="IPR000917">
    <property type="entry name" value="Sulfatase_N"/>
</dbReference>
<proteinExistence type="predicted"/>
<organism evidence="11 12">
    <name type="scientific">Thermophagus xiamenensis</name>
    <dbReference type="NCBI Taxonomy" id="385682"/>
    <lineage>
        <taxon>Bacteria</taxon>
        <taxon>Pseudomonadati</taxon>
        <taxon>Bacteroidota</taxon>
        <taxon>Bacteroidia</taxon>
        <taxon>Marinilabiliales</taxon>
        <taxon>Marinilabiliaceae</taxon>
        <taxon>Thermophagus</taxon>
    </lineage>
</organism>
<keyword evidence="4 9" id="KW-1133">Transmembrane helix</keyword>
<keyword evidence="2" id="KW-1003">Cell membrane</keyword>
<dbReference type="RefSeq" id="WP_010528177.1">
    <property type="nucleotide sequence ID" value="NZ_AFSL01000073.1"/>
</dbReference>
<dbReference type="Pfam" id="PF00884">
    <property type="entry name" value="Sulfatase"/>
    <property type="match status" value="1"/>
</dbReference>
<feature type="active site" evidence="6">
    <location>
        <position position="332"/>
    </location>
</feature>
<evidence type="ECO:0000256" key="3">
    <source>
        <dbReference type="ARBA" id="ARBA00022692"/>
    </source>
</evidence>
<dbReference type="PANTHER" id="PTHR47371:SF3">
    <property type="entry name" value="PHOSPHOGLYCEROL TRANSFERASE I"/>
    <property type="match status" value="1"/>
</dbReference>
<dbReference type="SUPFAM" id="SSF53649">
    <property type="entry name" value="Alkaline phosphatase-like"/>
    <property type="match status" value="1"/>
</dbReference>
<evidence type="ECO:0000256" key="7">
    <source>
        <dbReference type="PIRSR" id="PIRSR005091-2"/>
    </source>
</evidence>
<dbReference type="Gene3D" id="3.40.720.10">
    <property type="entry name" value="Alkaline Phosphatase, subunit A"/>
    <property type="match status" value="1"/>
</dbReference>
<dbReference type="Proteomes" id="UP000181976">
    <property type="component" value="Unassembled WGS sequence"/>
</dbReference>
<dbReference type="Gene3D" id="3.30.1120.80">
    <property type="match status" value="1"/>
</dbReference>
<feature type="transmembrane region" description="Helical" evidence="9">
    <location>
        <begin position="143"/>
        <end position="161"/>
    </location>
</feature>
<dbReference type="InParanoid" id="A0A1I1WCQ4"/>
<dbReference type="AlphaFoldDB" id="A0A1I1WCQ4"/>
<keyword evidence="11" id="KW-0808">Transferase</keyword>
<evidence type="ECO:0000256" key="4">
    <source>
        <dbReference type="ARBA" id="ARBA00022989"/>
    </source>
</evidence>
<evidence type="ECO:0000256" key="5">
    <source>
        <dbReference type="ARBA" id="ARBA00023136"/>
    </source>
</evidence>
<keyword evidence="12" id="KW-1185">Reference proteome</keyword>
<evidence type="ECO:0000313" key="12">
    <source>
        <dbReference type="Proteomes" id="UP000181976"/>
    </source>
</evidence>
<dbReference type="PIRSF" id="PIRSF005091">
    <property type="entry name" value="Mmb_sulf_HI1246"/>
    <property type="match status" value="1"/>
</dbReference>
<feature type="binding site" evidence="7">
    <location>
        <position position="447"/>
    </location>
    <ligand>
        <name>substrate</name>
    </ligand>
</feature>
<feature type="binding site" evidence="8">
    <location>
        <position position="501"/>
    </location>
    <ligand>
        <name>Mn(2+)</name>
        <dbReference type="ChEBI" id="CHEBI:29035"/>
    </ligand>
</feature>
<evidence type="ECO:0000256" key="1">
    <source>
        <dbReference type="ARBA" id="ARBA00004651"/>
    </source>
</evidence>
<protein>
    <submittedName>
        <fullName evidence="11">Phosphoglycerol transferase MdoB</fullName>
    </submittedName>
</protein>
<dbReference type="InterPro" id="IPR012160">
    <property type="entry name" value="LtaS-like"/>
</dbReference>
<evidence type="ECO:0000256" key="9">
    <source>
        <dbReference type="SAM" id="Phobius"/>
    </source>
</evidence>
<feature type="transmembrane region" description="Helical" evidence="9">
    <location>
        <begin position="54"/>
        <end position="76"/>
    </location>
</feature>
<evidence type="ECO:0000256" key="2">
    <source>
        <dbReference type="ARBA" id="ARBA00022475"/>
    </source>
</evidence>
<evidence type="ECO:0000256" key="8">
    <source>
        <dbReference type="PIRSR" id="PIRSR005091-3"/>
    </source>
</evidence>
<evidence type="ECO:0000256" key="6">
    <source>
        <dbReference type="PIRSR" id="PIRSR005091-1"/>
    </source>
</evidence>
<dbReference type="PANTHER" id="PTHR47371">
    <property type="entry name" value="LIPOTEICHOIC ACID SYNTHASE"/>
    <property type="match status" value="1"/>
</dbReference>
<evidence type="ECO:0000259" key="10">
    <source>
        <dbReference type="Pfam" id="PF00884"/>
    </source>
</evidence>
<dbReference type="eggNOG" id="COG1368">
    <property type="taxonomic scope" value="Bacteria"/>
</dbReference>
<evidence type="ECO:0000313" key="11">
    <source>
        <dbReference type="EMBL" id="SFD92985.1"/>
    </source>
</evidence>
<feature type="transmembrane region" description="Helical" evidence="9">
    <location>
        <begin position="182"/>
        <end position="200"/>
    </location>
</feature>
<comment type="subcellular location">
    <subcellularLocation>
        <location evidence="1">Cell membrane</location>
        <topology evidence="1">Multi-pass membrane protein</topology>
    </subcellularLocation>
</comment>
<dbReference type="GO" id="GO:0016740">
    <property type="term" value="F:transferase activity"/>
    <property type="evidence" value="ECO:0007669"/>
    <property type="project" value="UniProtKB-KW"/>
</dbReference>
<feature type="binding site" evidence="8">
    <location>
        <position position="502"/>
    </location>
    <ligand>
        <name>Mn(2+)</name>
        <dbReference type="ChEBI" id="CHEBI:29035"/>
    </ligand>
</feature>
<feature type="domain" description="Sulfatase N-terminal" evidence="10">
    <location>
        <begin position="278"/>
        <end position="552"/>
    </location>
</feature>
<dbReference type="EMBL" id="FONA01000004">
    <property type="protein sequence ID" value="SFD92985.1"/>
    <property type="molecule type" value="Genomic_DNA"/>
</dbReference>
<feature type="transmembrane region" description="Helical" evidence="9">
    <location>
        <begin position="88"/>
        <end position="111"/>
    </location>
</feature>
<dbReference type="OrthoDB" id="9777768at2"/>
<dbReference type="GO" id="GO:0046872">
    <property type="term" value="F:metal ion binding"/>
    <property type="evidence" value="ECO:0007669"/>
    <property type="project" value="UniProtKB-KW"/>
</dbReference>
<dbReference type="CDD" id="cd16015">
    <property type="entry name" value="LTA_synthase"/>
    <property type="match status" value="1"/>
</dbReference>
<keyword evidence="7" id="KW-0464">Manganese</keyword>